<protein>
    <submittedName>
        <fullName evidence="1">Uncharacterized protein</fullName>
    </submittedName>
</protein>
<dbReference type="EMBL" id="NDXW01000001">
    <property type="protein sequence ID" value="RDH42588.1"/>
    <property type="molecule type" value="Genomic_DNA"/>
</dbReference>
<accession>A0A4P9VHE3</accession>
<name>A0A4P9VHE3_9GAMM</name>
<gene>
    <name evidence="1" type="ORF">B9G39_03515</name>
</gene>
<evidence type="ECO:0000313" key="1">
    <source>
        <dbReference type="EMBL" id="RDH42588.1"/>
    </source>
</evidence>
<keyword evidence="2" id="KW-1185">Reference proteome</keyword>
<evidence type="ECO:0000313" key="2">
    <source>
        <dbReference type="Proteomes" id="UP000257039"/>
    </source>
</evidence>
<sequence>MKQKIIIPELINTLKNAKKKPNHSKPEMKTLFSTNLHNKVRLKLLMENILTFVTNLKIFYALDKKHHMWLLSLQNLFFKYAAIVLQCMIYSPQIISKFNYCYS</sequence>
<comment type="caution">
    <text evidence="1">The sequence shown here is derived from an EMBL/GenBank/DDBJ whole genome shotgun (WGS) entry which is preliminary data.</text>
</comment>
<proteinExistence type="predicted"/>
<organism evidence="1 2">
    <name type="scientific">Zooshikella ganghwensis</name>
    <dbReference type="NCBI Taxonomy" id="202772"/>
    <lineage>
        <taxon>Bacteria</taxon>
        <taxon>Pseudomonadati</taxon>
        <taxon>Pseudomonadota</taxon>
        <taxon>Gammaproteobacteria</taxon>
        <taxon>Oceanospirillales</taxon>
        <taxon>Zooshikellaceae</taxon>
        <taxon>Zooshikella</taxon>
    </lineage>
</organism>
<dbReference type="Proteomes" id="UP000257039">
    <property type="component" value="Unassembled WGS sequence"/>
</dbReference>
<reference evidence="1 2" key="1">
    <citation type="submission" date="2017-04" db="EMBL/GenBank/DDBJ databases">
        <title>Draft genome sequence of Zooshikella ganghwensis VG4 isolated from Red Sea sediments.</title>
        <authorList>
            <person name="Rehman Z."/>
            <person name="Alam I."/>
            <person name="Kamau A."/>
            <person name="Bajic V."/>
            <person name="Leiknes T."/>
        </authorList>
    </citation>
    <scope>NUCLEOTIDE SEQUENCE [LARGE SCALE GENOMIC DNA]</scope>
    <source>
        <strain evidence="1 2">VG4</strain>
    </source>
</reference>
<dbReference type="AlphaFoldDB" id="A0A4P9VHE3"/>